<dbReference type="PROSITE" id="PS00518">
    <property type="entry name" value="ZF_RING_1"/>
    <property type="match status" value="1"/>
</dbReference>
<sequence length="252" mass="28357">MDAGAVGGCPKCKLELETGIKGYFRDPYTVADCLHTFCRSCLILFFRQGMRCCPTCDTRLGPDPFHTSISIHVREVMPDRTLQEIVHKIFPWMKVREEEEERSFYAQRGIDLKPEYATLEARRAHDGVDKVAGSSEKGGDAATAAAVGAMMSDQLDLHLDPDERPPHAHQRLPPLKNALLRISGRAKIVTLKKYLVMKLGLKDCSKSSIEITCNGDAIGDELSLTFILRTRWFSTNKVLALKYRLEEEENTK</sequence>
<comment type="subcellular location">
    <subcellularLocation>
        <location evidence="1">Nucleus</location>
    </subcellularLocation>
</comment>
<dbReference type="EMBL" id="JALLAZ020000491">
    <property type="protein sequence ID" value="KAL3793990.1"/>
    <property type="molecule type" value="Genomic_DNA"/>
</dbReference>
<evidence type="ECO:0000259" key="7">
    <source>
        <dbReference type="PROSITE" id="PS50089"/>
    </source>
</evidence>
<dbReference type="Proteomes" id="UP001530315">
    <property type="component" value="Unassembled WGS sequence"/>
</dbReference>
<evidence type="ECO:0000256" key="2">
    <source>
        <dbReference type="ARBA" id="ARBA00022723"/>
    </source>
</evidence>
<feature type="domain" description="RING-type" evidence="7">
    <location>
        <begin position="9"/>
        <end position="57"/>
    </location>
</feature>
<organism evidence="8 9">
    <name type="scientific">Stephanodiscus triporus</name>
    <dbReference type="NCBI Taxonomy" id="2934178"/>
    <lineage>
        <taxon>Eukaryota</taxon>
        <taxon>Sar</taxon>
        <taxon>Stramenopiles</taxon>
        <taxon>Ochrophyta</taxon>
        <taxon>Bacillariophyta</taxon>
        <taxon>Coscinodiscophyceae</taxon>
        <taxon>Thalassiosirophycidae</taxon>
        <taxon>Stephanodiscales</taxon>
        <taxon>Stephanodiscaceae</taxon>
        <taxon>Stephanodiscus</taxon>
    </lineage>
</organism>
<keyword evidence="2" id="KW-0479">Metal-binding</keyword>
<dbReference type="PANTHER" id="PTHR45893">
    <property type="entry name" value="POLYCOMB GROUP RING FINGER PROTEIN"/>
    <property type="match status" value="1"/>
</dbReference>
<dbReference type="GO" id="GO:0008270">
    <property type="term" value="F:zinc ion binding"/>
    <property type="evidence" value="ECO:0007669"/>
    <property type="project" value="UniProtKB-KW"/>
</dbReference>
<keyword evidence="9" id="KW-1185">Reference proteome</keyword>
<dbReference type="InterPro" id="IPR051507">
    <property type="entry name" value="PcG_RING_finger"/>
</dbReference>
<proteinExistence type="predicted"/>
<evidence type="ECO:0000313" key="9">
    <source>
        <dbReference type="Proteomes" id="UP001530315"/>
    </source>
</evidence>
<evidence type="ECO:0000256" key="5">
    <source>
        <dbReference type="ARBA" id="ARBA00023242"/>
    </source>
</evidence>
<dbReference type="InterPro" id="IPR032443">
    <property type="entry name" value="RAWUL"/>
</dbReference>
<dbReference type="Pfam" id="PF16207">
    <property type="entry name" value="RAWUL"/>
    <property type="match status" value="1"/>
</dbReference>
<dbReference type="PROSITE" id="PS50089">
    <property type="entry name" value="ZF_RING_2"/>
    <property type="match status" value="1"/>
</dbReference>
<accession>A0ABD3Q0V2</accession>
<reference evidence="8 9" key="1">
    <citation type="submission" date="2024-10" db="EMBL/GenBank/DDBJ databases">
        <title>Updated reference genomes for cyclostephanoid diatoms.</title>
        <authorList>
            <person name="Roberts W.R."/>
            <person name="Alverson A.J."/>
        </authorList>
    </citation>
    <scope>NUCLEOTIDE SEQUENCE [LARGE SCALE GENOMIC DNA]</scope>
    <source>
        <strain evidence="8 9">AJA276-08</strain>
    </source>
</reference>
<evidence type="ECO:0000256" key="4">
    <source>
        <dbReference type="ARBA" id="ARBA00022833"/>
    </source>
</evidence>
<comment type="caution">
    <text evidence="8">The sequence shown here is derived from an EMBL/GenBank/DDBJ whole genome shotgun (WGS) entry which is preliminary data.</text>
</comment>
<dbReference type="Gene3D" id="3.10.20.90">
    <property type="entry name" value="Phosphatidylinositol 3-kinase Catalytic Subunit, Chain A, domain 1"/>
    <property type="match status" value="1"/>
</dbReference>
<evidence type="ECO:0000256" key="6">
    <source>
        <dbReference type="PROSITE-ProRule" id="PRU00175"/>
    </source>
</evidence>
<dbReference type="Pfam" id="PF00097">
    <property type="entry name" value="zf-C3HC4"/>
    <property type="match status" value="1"/>
</dbReference>
<keyword evidence="5" id="KW-0539">Nucleus</keyword>
<protein>
    <recommendedName>
        <fullName evidence="7">RING-type domain-containing protein</fullName>
    </recommendedName>
</protein>
<evidence type="ECO:0000313" key="8">
    <source>
        <dbReference type="EMBL" id="KAL3793990.1"/>
    </source>
</evidence>
<evidence type="ECO:0000256" key="3">
    <source>
        <dbReference type="ARBA" id="ARBA00022771"/>
    </source>
</evidence>
<dbReference type="InterPro" id="IPR001841">
    <property type="entry name" value="Znf_RING"/>
</dbReference>
<gene>
    <name evidence="8" type="ORF">ACHAW5_008165</name>
</gene>
<dbReference type="InterPro" id="IPR017907">
    <property type="entry name" value="Znf_RING_CS"/>
</dbReference>
<keyword evidence="4" id="KW-0862">Zinc</keyword>
<dbReference type="AlphaFoldDB" id="A0ABD3Q0V2"/>
<name>A0ABD3Q0V2_9STRA</name>
<keyword evidence="3 6" id="KW-0863">Zinc-finger</keyword>
<dbReference type="GO" id="GO:0005634">
    <property type="term" value="C:nucleus"/>
    <property type="evidence" value="ECO:0007669"/>
    <property type="project" value="UniProtKB-SubCell"/>
</dbReference>
<dbReference type="InterPro" id="IPR018957">
    <property type="entry name" value="Znf_C3HC4_RING-type"/>
</dbReference>
<dbReference type="Gene3D" id="3.30.40.10">
    <property type="entry name" value="Zinc/RING finger domain, C3HC4 (zinc finger)"/>
    <property type="match status" value="1"/>
</dbReference>
<dbReference type="InterPro" id="IPR013083">
    <property type="entry name" value="Znf_RING/FYVE/PHD"/>
</dbReference>
<evidence type="ECO:0000256" key="1">
    <source>
        <dbReference type="ARBA" id="ARBA00004123"/>
    </source>
</evidence>
<dbReference type="CDD" id="cd16102">
    <property type="entry name" value="RAWUL_PCGF_like"/>
    <property type="match status" value="1"/>
</dbReference>
<dbReference type="SUPFAM" id="SSF57850">
    <property type="entry name" value="RING/U-box"/>
    <property type="match status" value="1"/>
</dbReference>